<comment type="caution">
    <text evidence="3">The sequence shown here is derived from an EMBL/GenBank/DDBJ whole genome shotgun (WGS) entry which is preliminary data.</text>
</comment>
<dbReference type="EMBL" id="BQNB010018417">
    <property type="protein sequence ID" value="GJT74162.1"/>
    <property type="molecule type" value="Genomic_DNA"/>
</dbReference>
<organism evidence="3 4">
    <name type="scientific">Tanacetum coccineum</name>
    <dbReference type="NCBI Taxonomy" id="301880"/>
    <lineage>
        <taxon>Eukaryota</taxon>
        <taxon>Viridiplantae</taxon>
        <taxon>Streptophyta</taxon>
        <taxon>Embryophyta</taxon>
        <taxon>Tracheophyta</taxon>
        <taxon>Spermatophyta</taxon>
        <taxon>Magnoliopsida</taxon>
        <taxon>eudicotyledons</taxon>
        <taxon>Gunneridae</taxon>
        <taxon>Pentapetalae</taxon>
        <taxon>asterids</taxon>
        <taxon>campanulids</taxon>
        <taxon>Asterales</taxon>
        <taxon>Asteraceae</taxon>
        <taxon>Asteroideae</taxon>
        <taxon>Anthemideae</taxon>
        <taxon>Anthemidinae</taxon>
        <taxon>Tanacetum</taxon>
    </lineage>
</organism>
<accession>A0ABQ5GEM5</accession>
<keyword evidence="2" id="KW-0472">Membrane</keyword>
<feature type="transmembrane region" description="Helical" evidence="2">
    <location>
        <begin position="45"/>
        <end position="65"/>
    </location>
</feature>
<evidence type="ECO:0000313" key="4">
    <source>
        <dbReference type="Proteomes" id="UP001151760"/>
    </source>
</evidence>
<sequence length="323" mass="35517">MSIVQRSSDNHPVQDDSVKIEYHGSMSSSSSAKDLRSIREKSSSAFLLLLVLITPVILAFVRDLMIGASQLPPVSNAWTRSAACPLAIFCPNPEEHPIPHTAFDRTECSEMLVLGKPHIAGWSPISITDRRHSENQHFASDITIAHRRLHHVLLQPHSLEPYRANIARRSYQVRSSVTISQPTLKRVTARRGEGLGLGPNRLIDAVCDELSPNSCRNSSDGKCWYRHTSRGGRERLSFADTKDLSHHCLYVSSPEDLKPGSKELTGVRDNVVRADAAGDRGGESVDTTAVVKDVGEEKDDEGDDAVVAKDSQPSESRRSPCDP</sequence>
<keyword evidence="2" id="KW-1133">Transmembrane helix</keyword>
<feature type="region of interest" description="Disordered" evidence="1">
    <location>
        <begin position="1"/>
        <end position="29"/>
    </location>
</feature>
<reference evidence="3" key="1">
    <citation type="journal article" date="2022" name="Int. J. Mol. Sci.">
        <title>Draft Genome of Tanacetum Coccineum: Genomic Comparison of Closely Related Tanacetum-Family Plants.</title>
        <authorList>
            <person name="Yamashiro T."/>
            <person name="Shiraishi A."/>
            <person name="Nakayama K."/>
            <person name="Satake H."/>
        </authorList>
    </citation>
    <scope>NUCLEOTIDE SEQUENCE</scope>
</reference>
<proteinExistence type="predicted"/>
<protein>
    <submittedName>
        <fullName evidence="3">Uncharacterized protein</fullName>
    </submittedName>
</protein>
<gene>
    <name evidence="3" type="ORF">Tco_1040887</name>
</gene>
<keyword evidence="4" id="KW-1185">Reference proteome</keyword>
<name>A0ABQ5GEM5_9ASTR</name>
<feature type="compositionally biased region" description="Basic and acidic residues" evidence="1">
    <location>
        <begin position="8"/>
        <end position="22"/>
    </location>
</feature>
<evidence type="ECO:0000256" key="2">
    <source>
        <dbReference type="SAM" id="Phobius"/>
    </source>
</evidence>
<evidence type="ECO:0000313" key="3">
    <source>
        <dbReference type="EMBL" id="GJT74162.1"/>
    </source>
</evidence>
<evidence type="ECO:0000256" key="1">
    <source>
        <dbReference type="SAM" id="MobiDB-lite"/>
    </source>
</evidence>
<dbReference type="Proteomes" id="UP001151760">
    <property type="component" value="Unassembled WGS sequence"/>
</dbReference>
<feature type="region of interest" description="Disordered" evidence="1">
    <location>
        <begin position="274"/>
        <end position="323"/>
    </location>
</feature>
<feature type="compositionally biased region" description="Basic and acidic residues" evidence="1">
    <location>
        <begin position="274"/>
        <end position="283"/>
    </location>
</feature>
<keyword evidence="2" id="KW-0812">Transmembrane</keyword>
<reference evidence="3" key="2">
    <citation type="submission" date="2022-01" db="EMBL/GenBank/DDBJ databases">
        <authorList>
            <person name="Yamashiro T."/>
            <person name="Shiraishi A."/>
            <person name="Satake H."/>
            <person name="Nakayama K."/>
        </authorList>
    </citation>
    <scope>NUCLEOTIDE SEQUENCE</scope>
</reference>